<evidence type="ECO:0008006" key="3">
    <source>
        <dbReference type="Google" id="ProtNLM"/>
    </source>
</evidence>
<dbReference type="RefSeq" id="WP_055746023.1">
    <property type="nucleotide sequence ID" value="NZ_LJJB01000010.1"/>
</dbReference>
<gene>
    <name evidence="1" type="ORF">AN963_18880</name>
</gene>
<evidence type="ECO:0000313" key="2">
    <source>
        <dbReference type="Proteomes" id="UP000051063"/>
    </source>
</evidence>
<dbReference type="Pfam" id="PF14175">
    <property type="entry name" value="YaaC"/>
    <property type="match status" value="1"/>
</dbReference>
<dbReference type="EMBL" id="LJJB01000010">
    <property type="protein sequence ID" value="KQL46924.1"/>
    <property type="molecule type" value="Genomic_DNA"/>
</dbReference>
<sequence>MDNAWKTFRYLETEPTSRKFLCACYERLGLDNPDRLAFQQSTRFLYLWKQARHFYSTAEAAELSVQPLLLFYGCTHLLKGMLLTRDPAYPQNSRVLQHGVTTRKLKRSAYSLTDDEIRPQKEGFFAHLAHLFSLSPLQDRYVVQNLLASIPEVSDSYAVLSDTQAHWLRLNWNKGVSQISFHDAKSEASTNTIGSWISIPFPDKQEGPLAYSVETFSHYIRRLAPCPDQTEHFEWKKGTVKELLLPQDSLAALEQHPLFHLHGQDLFFWNGSSTSLPLPEWASHYLLLYLLSMLCRYETEWWGELTFSHGYAERFLVERFLEYHAATFPTIIMKQIQRNNPHAWPT</sequence>
<organism evidence="1 2">
    <name type="scientific">Brevibacillus choshinensis</name>
    <dbReference type="NCBI Taxonomy" id="54911"/>
    <lineage>
        <taxon>Bacteria</taxon>
        <taxon>Bacillati</taxon>
        <taxon>Bacillota</taxon>
        <taxon>Bacilli</taxon>
        <taxon>Bacillales</taxon>
        <taxon>Paenibacillaceae</taxon>
        <taxon>Brevibacillus</taxon>
    </lineage>
</organism>
<keyword evidence="2" id="KW-1185">Reference proteome</keyword>
<name>A0ABR5N8H8_BRECH</name>
<dbReference type="InterPro" id="IPR026988">
    <property type="entry name" value="YaaC-like"/>
</dbReference>
<evidence type="ECO:0000313" key="1">
    <source>
        <dbReference type="EMBL" id="KQL46924.1"/>
    </source>
</evidence>
<protein>
    <recommendedName>
        <fullName evidence="3">YaaC-like Protein</fullName>
    </recommendedName>
</protein>
<proteinExistence type="predicted"/>
<comment type="caution">
    <text evidence="1">The sequence shown here is derived from an EMBL/GenBank/DDBJ whole genome shotgun (WGS) entry which is preliminary data.</text>
</comment>
<accession>A0ABR5N8H8</accession>
<dbReference type="Proteomes" id="UP000051063">
    <property type="component" value="Unassembled WGS sequence"/>
</dbReference>
<reference evidence="1 2" key="1">
    <citation type="submission" date="2015-09" db="EMBL/GenBank/DDBJ databases">
        <title>Genome sequencing project for genomic taxonomy and phylogenomics of Bacillus-like bacteria.</title>
        <authorList>
            <person name="Liu B."/>
            <person name="Wang J."/>
            <person name="Zhu Y."/>
            <person name="Liu G."/>
            <person name="Chen Q."/>
            <person name="Chen Z."/>
            <person name="Lan J."/>
            <person name="Che J."/>
            <person name="Ge C."/>
            <person name="Shi H."/>
            <person name="Pan Z."/>
            <person name="Liu X."/>
        </authorList>
    </citation>
    <scope>NUCLEOTIDE SEQUENCE [LARGE SCALE GENOMIC DNA]</scope>
    <source>
        <strain evidence="1 2">DSM 8552</strain>
    </source>
</reference>